<proteinExistence type="predicted"/>
<evidence type="ECO:0000313" key="3">
    <source>
        <dbReference type="Proteomes" id="UP000266841"/>
    </source>
</evidence>
<gene>
    <name evidence="2" type="ORF">THAOC_14835</name>
</gene>
<dbReference type="PANTHER" id="PTHR32301:SF6">
    <property type="entry name" value="GOLVESIN-RELATED"/>
    <property type="match status" value="1"/>
</dbReference>
<keyword evidence="1" id="KW-1133">Transmembrane helix</keyword>
<accession>K0SGD7</accession>
<dbReference type="EMBL" id="AGNL01017266">
    <property type="protein sequence ID" value="EJK64430.1"/>
    <property type="molecule type" value="Genomic_DNA"/>
</dbReference>
<sequence>MLSSRNALELTAILSLCALSFVAFLPYENDVSWGRRYLQAGEGERPFPPPGDYLDDQSANLVYPWAKSNLVPHTVLPDPTKETYMFWHIPKSGGSTAKQIYKCMGLTVTVQSTEESIMKAKDLNLVQSGKVDIIFSSRYVGTVANQTSLVSFGGALNLDNNFQTADCSSAFVR</sequence>
<evidence type="ECO:0000256" key="1">
    <source>
        <dbReference type="SAM" id="Phobius"/>
    </source>
</evidence>
<dbReference type="InterPro" id="IPR053259">
    <property type="entry name" value="Golvesin-related_Golgi"/>
</dbReference>
<comment type="caution">
    <text evidence="2">The sequence shown here is derived from an EMBL/GenBank/DDBJ whole genome shotgun (WGS) entry which is preliminary data.</text>
</comment>
<keyword evidence="1" id="KW-0472">Membrane</keyword>
<organism evidence="2 3">
    <name type="scientific">Thalassiosira oceanica</name>
    <name type="common">Marine diatom</name>
    <dbReference type="NCBI Taxonomy" id="159749"/>
    <lineage>
        <taxon>Eukaryota</taxon>
        <taxon>Sar</taxon>
        <taxon>Stramenopiles</taxon>
        <taxon>Ochrophyta</taxon>
        <taxon>Bacillariophyta</taxon>
        <taxon>Coscinodiscophyceae</taxon>
        <taxon>Thalassiosirophycidae</taxon>
        <taxon>Thalassiosirales</taxon>
        <taxon>Thalassiosiraceae</taxon>
        <taxon>Thalassiosira</taxon>
    </lineage>
</organism>
<dbReference type="PANTHER" id="PTHR32301">
    <property type="entry name" value="COUNTIN RECEPTOR CNR3-RELATED"/>
    <property type="match status" value="1"/>
</dbReference>
<name>K0SGD7_THAOC</name>
<reference evidence="2 3" key="1">
    <citation type="journal article" date="2012" name="Genome Biol.">
        <title>Genome and low-iron response of an oceanic diatom adapted to chronic iron limitation.</title>
        <authorList>
            <person name="Lommer M."/>
            <person name="Specht M."/>
            <person name="Roy A.S."/>
            <person name="Kraemer L."/>
            <person name="Andreson R."/>
            <person name="Gutowska M.A."/>
            <person name="Wolf J."/>
            <person name="Bergner S.V."/>
            <person name="Schilhabel M.B."/>
            <person name="Klostermeier U.C."/>
            <person name="Beiko R.G."/>
            <person name="Rosenstiel P."/>
            <person name="Hippler M."/>
            <person name="Laroche J."/>
        </authorList>
    </citation>
    <scope>NUCLEOTIDE SEQUENCE [LARGE SCALE GENOMIC DNA]</scope>
    <source>
        <strain evidence="2 3">CCMP1005</strain>
    </source>
</reference>
<dbReference type="AlphaFoldDB" id="K0SGD7"/>
<keyword evidence="1" id="KW-0812">Transmembrane</keyword>
<protein>
    <submittedName>
        <fullName evidence="2">Uncharacterized protein</fullName>
    </submittedName>
</protein>
<evidence type="ECO:0000313" key="2">
    <source>
        <dbReference type="EMBL" id="EJK64430.1"/>
    </source>
</evidence>
<dbReference type="Proteomes" id="UP000266841">
    <property type="component" value="Unassembled WGS sequence"/>
</dbReference>
<keyword evidence="3" id="KW-1185">Reference proteome</keyword>
<feature type="transmembrane region" description="Helical" evidence="1">
    <location>
        <begin position="7"/>
        <end position="27"/>
    </location>
</feature>